<dbReference type="PANTHER" id="PTHR21047">
    <property type="entry name" value="DTDP-6-DEOXY-D-GLUCOSE-3,5 EPIMERASE"/>
    <property type="match status" value="1"/>
</dbReference>
<dbReference type="GO" id="GO:0019305">
    <property type="term" value="P:dTDP-rhamnose biosynthetic process"/>
    <property type="evidence" value="ECO:0007669"/>
    <property type="project" value="UniProtKB-UniRule"/>
</dbReference>
<dbReference type="SUPFAM" id="SSF51182">
    <property type="entry name" value="RmlC-like cupins"/>
    <property type="match status" value="1"/>
</dbReference>
<dbReference type="Proteomes" id="UP000015961">
    <property type="component" value="Unassembled WGS sequence"/>
</dbReference>
<dbReference type="PATRIC" id="fig|1140003.3.peg.814"/>
<evidence type="ECO:0000256" key="2">
    <source>
        <dbReference type="PIRSR" id="PIRSR600888-3"/>
    </source>
</evidence>
<dbReference type="NCBIfam" id="TIGR01221">
    <property type="entry name" value="rmlC"/>
    <property type="match status" value="1"/>
</dbReference>
<reference evidence="4 5" key="1">
    <citation type="submission" date="2013-03" db="EMBL/GenBank/DDBJ databases">
        <title>The Genome Sequence of Enterococcus sulfureus ATCC_49903 (PacBio/Illumina hybrid assembly).</title>
        <authorList>
            <consortium name="The Broad Institute Genomics Platform"/>
            <consortium name="The Broad Institute Genome Sequencing Center for Infectious Disease"/>
            <person name="Earl A."/>
            <person name="Russ C."/>
            <person name="Gilmore M."/>
            <person name="Surin D."/>
            <person name="Walker B."/>
            <person name="Young S."/>
            <person name="Zeng Q."/>
            <person name="Gargeya S."/>
            <person name="Fitzgerald M."/>
            <person name="Haas B."/>
            <person name="Abouelleil A."/>
            <person name="Allen A.W."/>
            <person name="Alvarado L."/>
            <person name="Arachchi H.M."/>
            <person name="Berlin A.M."/>
            <person name="Chapman S.B."/>
            <person name="Gainer-Dewar J."/>
            <person name="Goldberg J."/>
            <person name="Griggs A."/>
            <person name="Gujja S."/>
            <person name="Hansen M."/>
            <person name="Howarth C."/>
            <person name="Imamovic A."/>
            <person name="Ireland A."/>
            <person name="Larimer J."/>
            <person name="McCowan C."/>
            <person name="Murphy C."/>
            <person name="Pearson M."/>
            <person name="Poon T.W."/>
            <person name="Priest M."/>
            <person name="Roberts A."/>
            <person name="Saif S."/>
            <person name="Shea T."/>
            <person name="Sisk P."/>
            <person name="Sykes S."/>
            <person name="Wortman J."/>
            <person name="Nusbaum C."/>
            <person name="Birren B."/>
        </authorList>
    </citation>
    <scope>NUCLEOTIDE SEQUENCE [LARGE SCALE GENOMIC DNA]</scope>
    <source>
        <strain evidence="4 5">ATCC 49903</strain>
    </source>
</reference>
<name>S0NS15_9ENTE</name>
<comment type="function">
    <text evidence="3">Catalyzes the epimerization of the C3' and C5'positions of dTDP-6-deoxy-D-xylo-4-hexulose, forming dTDP-6-deoxy-L-lyxo-4-hexulose.</text>
</comment>
<evidence type="ECO:0000313" key="5">
    <source>
        <dbReference type="Proteomes" id="UP000015961"/>
    </source>
</evidence>
<evidence type="ECO:0000313" key="4">
    <source>
        <dbReference type="EMBL" id="EOT84094.1"/>
    </source>
</evidence>
<sequence>MGKINVTDTKLQDVKIIEPAVFGDHRGFFTESYSQEDFHAAGITHDFVQDNHSLSTQPGVIRGLHFQKGDAAQTKLIRVVTGAVLDVIVDIRKGSPTYGQWEGYILSEHNHRQLLVPKGFAHGFMTLTDNVNFMYKCDNYYNAKADGGIAFDDPNLAIDWPMDLTKAVLSDKDKEHPTLKEFEAENPFVYGEI</sequence>
<dbReference type="InterPro" id="IPR000888">
    <property type="entry name" value="RmlC-like"/>
</dbReference>
<keyword evidence="5" id="KW-1185">Reference proteome</keyword>
<feature type="site" description="Participates in a stacking interaction with the thymidine ring of dTDP-4-oxo-6-deoxyglucose" evidence="2">
    <location>
        <position position="141"/>
    </location>
</feature>
<comment type="caution">
    <text evidence="4">The sequence shown here is derived from an EMBL/GenBank/DDBJ whole genome shotgun (WGS) entry which is preliminary data.</text>
</comment>
<gene>
    <name evidence="4" type="ORF">I573_01820</name>
</gene>
<comment type="subunit">
    <text evidence="3">Homodimer.</text>
</comment>
<comment type="catalytic activity">
    <reaction evidence="3">
        <text>dTDP-4-dehydro-6-deoxy-alpha-D-glucose = dTDP-4-dehydro-beta-L-rhamnose</text>
        <dbReference type="Rhea" id="RHEA:16969"/>
        <dbReference type="ChEBI" id="CHEBI:57649"/>
        <dbReference type="ChEBI" id="CHEBI:62830"/>
        <dbReference type="EC" id="5.1.3.13"/>
    </reaction>
</comment>
<dbReference type="EC" id="5.1.3.13" evidence="3"/>
<organism evidence="4 5">
    <name type="scientific">Enterococcus sulfureus ATCC 49903</name>
    <dbReference type="NCBI Taxonomy" id="1140003"/>
    <lineage>
        <taxon>Bacteria</taxon>
        <taxon>Bacillati</taxon>
        <taxon>Bacillota</taxon>
        <taxon>Bacilli</taxon>
        <taxon>Lactobacillales</taxon>
        <taxon>Enterococcaceae</taxon>
        <taxon>Enterococcus</taxon>
    </lineage>
</organism>
<evidence type="ECO:0000256" key="3">
    <source>
        <dbReference type="RuleBase" id="RU364069"/>
    </source>
</evidence>
<dbReference type="Pfam" id="PF00908">
    <property type="entry name" value="dTDP_sugar_isom"/>
    <property type="match status" value="1"/>
</dbReference>
<feature type="active site" description="Proton acceptor" evidence="1">
    <location>
        <position position="65"/>
    </location>
</feature>
<dbReference type="GO" id="GO:0008830">
    <property type="term" value="F:dTDP-4-dehydrorhamnose 3,5-epimerase activity"/>
    <property type="evidence" value="ECO:0007669"/>
    <property type="project" value="UniProtKB-UniRule"/>
</dbReference>
<dbReference type="GO" id="GO:0005829">
    <property type="term" value="C:cytosol"/>
    <property type="evidence" value="ECO:0007669"/>
    <property type="project" value="TreeGrafter"/>
</dbReference>
<dbReference type="InterPro" id="IPR011051">
    <property type="entry name" value="RmlC_Cupin_sf"/>
</dbReference>
<dbReference type="eggNOG" id="COG1898">
    <property type="taxonomic scope" value="Bacteria"/>
</dbReference>
<dbReference type="Gene3D" id="2.60.120.10">
    <property type="entry name" value="Jelly Rolls"/>
    <property type="match status" value="1"/>
</dbReference>
<dbReference type="InterPro" id="IPR014710">
    <property type="entry name" value="RmlC-like_jellyroll"/>
</dbReference>
<feature type="active site" description="Proton donor" evidence="1">
    <location>
        <position position="135"/>
    </location>
</feature>
<protein>
    <recommendedName>
        <fullName evidence="3">dTDP-4-dehydrorhamnose 3,5-epimerase</fullName>
        <ecNumber evidence="3">5.1.3.13</ecNumber>
    </recommendedName>
    <alternativeName>
        <fullName evidence="3">Thymidine diphospho-4-keto-rhamnose 3,5-epimerase</fullName>
    </alternativeName>
</protein>
<dbReference type="GO" id="GO:0000271">
    <property type="term" value="P:polysaccharide biosynthetic process"/>
    <property type="evidence" value="ECO:0007669"/>
    <property type="project" value="TreeGrafter"/>
</dbReference>
<dbReference type="CDD" id="cd00438">
    <property type="entry name" value="cupin_RmlC"/>
    <property type="match status" value="1"/>
</dbReference>
<comment type="pathway">
    <text evidence="3">Carbohydrate biosynthesis; dTDP-L-rhamnose biosynthesis.</text>
</comment>
<comment type="similarity">
    <text evidence="3">Belongs to the dTDP-4-dehydrorhamnose 3,5-epimerase family.</text>
</comment>
<dbReference type="EMBL" id="ASWO01000005">
    <property type="protein sequence ID" value="EOT84094.1"/>
    <property type="molecule type" value="Genomic_DNA"/>
</dbReference>
<dbReference type="UniPathway" id="UPA00124"/>
<dbReference type="AlphaFoldDB" id="S0NS15"/>
<dbReference type="STRING" id="1140003.OMY_00858"/>
<accession>S0NS15</accession>
<dbReference type="PANTHER" id="PTHR21047:SF2">
    <property type="entry name" value="THYMIDINE DIPHOSPHO-4-KETO-RHAMNOSE 3,5-EPIMERASE"/>
    <property type="match status" value="1"/>
</dbReference>
<evidence type="ECO:0000256" key="1">
    <source>
        <dbReference type="PIRSR" id="PIRSR600888-1"/>
    </source>
</evidence>
<proteinExistence type="inferred from homology"/>
<keyword evidence="3" id="KW-0413">Isomerase</keyword>